<sequence>MTRPSFNEVYFSSVPKDLRADVIVGKEIDIIYKADQGMDYIWVKTANKDYGSWKSAQAIVHDVPGEFHMGINPNFEFDMDESFVFQGFPDLFVTTSSQEIDIMLIVDEGYTGGHSGTFIDVKNVGDNTTMILDGVNYVIDSPQGIDSAYLRTTTSPATPQFHLDYMVIHATDIKHVEIVPNQLFGLYPVFEMLNSEGGQLSFAIGGELTLGPIELKTSAVMMDLRVKEVGGYNILPTWLGIQKNGMDTEFGNDEKHYIMPEPGMSLISSIGATL</sequence>
<evidence type="ECO:0000313" key="2">
    <source>
        <dbReference type="Proteomes" id="UP000183080"/>
    </source>
</evidence>
<dbReference type="EMBL" id="MIZA01000016">
    <property type="protein sequence ID" value="OIR20048.1"/>
    <property type="molecule type" value="Genomic_DNA"/>
</dbReference>
<protein>
    <submittedName>
        <fullName evidence="1">Uncharacterized protein</fullName>
    </submittedName>
</protein>
<dbReference type="STRING" id="1888995.BD935_05445"/>
<proteinExistence type="predicted"/>
<gene>
    <name evidence="1" type="ORF">BD935_05445</name>
</gene>
<evidence type="ECO:0000313" key="1">
    <source>
        <dbReference type="EMBL" id="OIR20048.1"/>
    </source>
</evidence>
<organism evidence="1 2">
    <name type="scientific">Marine Group III euryarchaeote CG-Epi1</name>
    <dbReference type="NCBI Taxonomy" id="1888995"/>
    <lineage>
        <taxon>Archaea</taxon>
        <taxon>Methanobacteriati</taxon>
        <taxon>Thermoplasmatota</taxon>
        <taxon>Thermoplasmata</taxon>
        <taxon>Candidatus Thermoprofundales</taxon>
    </lineage>
</organism>
<comment type="caution">
    <text evidence="1">The sequence shown here is derived from an EMBL/GenBank/DDBJ whole genome shotgun (WGS) entry which is preliminary data.</text>
</comment>
<dbReference type="Proteomes" id="UP000183080">
    <property type="component" value="Unassembled WGS sequence"/>
</dbReference>
<dbReference type="AlphaFoldDB" id="A0A1J5TUX2"/>
<accession>A0A1J5TUX2</accession>
<name>A0A1J5TUX2_9ARCH</name>
<reference evidence="1 2" key="1">
    <citation type="submission" date="2016-08" db="EMBL/GenBank/DDBJ databases">
        <title>New Insights into Marine Group III Euryarchaeota, from dark to light.</title>
        <authorList>
            <person name="Haro-Moreno J.M."/>
            <person name="Rodriguez-Valera F."/>
            <person name="Lopez-Garcia P."/>
            <person name="Moreira D."/>
            <person name="Martin-Cuadrado A.B."/>
        </authorList>
    </citation>
    <scope>NUCLEOTIDE SEQUENCE [LARGE SCALE GENOMIC DNA]</scope>
    <source>
        <strain evidence="1">CG-Epi1</strain>
    </source>
</reference>